<organism evidence="1 2">
    <name type="scientific">Meganyctiphanes norvegica</name>
    <name type="common">Northern krill</name>
    <name type="synonym">Thysanopoda norvegica</name>
    <dbReference type="NCBI Taxonomy" id="48144"/>
    <lineage>
        <taxon>Eukaryota</taxon>
        <taxon>Metazoa</taxon>
        <taxon>Ecdysozoa</taxon>
        <taxon>Arthropoda</taxon>
        <taxon>Crustacea</taxon>
        <taxon>Multicrustacea</taxon>
        <taxon>Malacostraca</taxon>
        <taxon>Eumalacostraca</taxon>
        <taxon>Eucarida</taxon>
        <taxon>Euphausiacea</taxon>
        <taxon>Euphausiidae</taxon>
        <taxon>Meganyctiphanes</taxon>
    </lineage>
</organism>
<accession>A0AAV2SJZ1</accession>
<protein>
    <submittedName>
        <fullName evidence="1">Uncharacterized protein</fullName>
    </submittedName>
</protein>
<reference evidence="1 2" key="1">
    <citation type="submission" date="2024-05" db="EMBL/GenBank/DDBJ databases">
        <authorList>
            <person name="Wallberg A."/>
        </authorList>
    </citation>
    <scope>NUCLEOTIDE SEQUENCE [LARGE SCALE GENOMIC DNA]</scope>
</reference>
<evidence type="ECO:0000313" key="1">
    <source>
        <dbReference type="EMBL" id="CAL4197551.1"/>
    </source>
</evidence>
<proteinExistence type="predicted"/>
<sequence length="251" mass="29575">MENVSQQSQIEKKCKEIDKILKSLSVKNEENETSPELIIDVSDLEALELQEWKNYLNHFKIADKETKQDIQDVNEVFKKASKEMIDLTGYLKDTLRLKNKINEKKNTKSKKMLLKNINERANDLNEKIMELEKKTPCEKWDNSFSILQQMKQFINGKIKIIKEEIATRVTENQMKFASNNYITPDEICEDFKSGDYKVRKVIFVNYGYRNSVEEDKRLIGHKCLRVIQFLSATVFLKILLKITQIQPTRKM</sequence>
<dbReference type="EMBL" id="CAXKWB010073772">
    <property type="protein sequence ID" value="CAL4197551.1"/>
    <property type="molecule type" value="Genomic_DNA"/>
</dbReference>
<gene>
    <name evidence="1" type="ORF">MNOR_LOCUS37273</name>
</gene>
<dbReference type="Proteomes" id="UP001497623">
    <property type="component" value="Unassembled WGS sequence"/>
</dbReference>
<evidence type="ECO:0000313" key="2">
    <source>
        <dbReference type="Proteomes" id="UP001497623"/>
    </source>
</evidence>
<dbReference type="AlphaFoldDB" id="A0AAV2SJZ1"/>
<comment type="caution">
    <text evidence="1">The sequence shown here is derived from an EMBL/GenBank/DDBJ whole genome shotgun (WGS) entry which is preliminary data.</text>
</comment>
<keyword evidence="2" id="KW-1185">Reference proteome</keyword>
<name>A0AAV2SJZ1_MEGNR</name>